<evidence type="ECO:0000313" key="1">
    <source>
        <dbReference type="EMBL" id="EWZ36211.1"/>
    </source>
</evidence>
<sequence>MPGLFSILVLTDEDTFPDTYDPDKKFEFGRLWNRYNFIGSRGIAPNEHFLYEICRVFKICMDAWGQTLDIIDELVHVKLDDFDSDTRVEDLMFDNSFKRSKDYFVALQLLRIVDEWLDEVQSTVEDMVKNPNVTDTFMWVDRSRASCDVAVRYVNEHATAAQSRVRKKREEINSLRDGVCSYTTVLVKGVANTLYIVIQRYISARIN</sequence>
<organism evidence="1">
    <name type="scientific">Fusarium oxysporum Fo47</name>
    <dbReference type="NCBI Taxonomy" id="660027"/>
    <lineage>
        <taxon>Eukaryota</taxon>
        <taxon>Fungi</taxon>
        <taxon>Dikarya</taxon>
        <taxon>Ascomycota</taxon>
        <taxon>Pezizomycotina</taxon>
        <taxon>Sordariomycetes</taxon>
        <taxon>Hypocreomycetidae</taxon>
        <taxon>Hypocreales</taxon>
        <taxon>Nectriaceae</taxon>
        <taxon>Fusarium</taxon>
        <taxon>Fusarium oxysporum species complex</taxon>
    </lineage>
</organism>
<protein>
    <submittedName>
        <fullName evidence="1">Uncharacterized protein</fullName>
    </submittedName>
</protein>
<dbReference type="VEuPathDB" id="FungiDB:FOZG_11952"/>
<dbReference type="AlphaFoldDB" id="W9JVX3"/>
<proteinExistence type="predicted"/>
<reference evidence="1" key="1">
    <citation type="submission" date="2011-06" db="EMBL/GenBank/DDBJ databases">
        <title>The Genome Sequence of Fusarium oxysporum Fo47.</title>
        <authorList>
            <consortium name="The Broad Institute Genome Sequencing Platform"/>
            <person name="Ma L.-J."/>
            <person name="Gale L.R."/>
            <person name="Schwartz D.C."/>
            <person name="Zhou S."/>
            <person name="Corby-Kistler H."/>
            <person name="Young S.K."/>
            <person name="Zeng Q."/>
            <person name="Gargeya S."/>
            <person name="Fitzgerald M."/>
            <person name="Haas B."/>
            <person name="Abouelleil A."/>
            <person name="Alvarado L."/>
            <person name="Arachchi H.M."/>
            <person name="Berlin A."/>
            <person name="Brown A."/>
            <person name="Chapman S.B."/>
            <person name="Chen Z."/>
            <person name="Dunbar C."/>
            <person name="Freedman E."/>
            <person name="Gearin G."/>
            <person name="Gellesch M."/>
            <person name="Goldberg J."/>
            <person name="Griggs A."/>
            <person name="Gujja S."/>
            <person name="Heiman D."/>
            <person name="Howarth C."/>
            <person name="Larson L."/>
            <person name="Lui A."/>
            <person name="MacDonald P.J.P."/>
            <person name="Mehta T."/>
            <person name="Montmayeur A."/>
            <person name="Murphy C."/>
            <person name="Neiman D."/>
            <person name="Pearson M."/>
            <person name="Priest M."/>
            <person name="Roberts A."/>
            <person name="Saif S."/>
            <person name="Shea T."/>
            <person name="Shenoy N."/>
            <person name="Sisk P."/>
            <person name="Stolte C."/>
            <person name="Sykes S."/>
            <person name="Wortman J."/>
            <person name="Nusbaum C."/>
            <person name="Birren B."/>
        </authorList>
    </citation>
    <scope>NUCLEOTIDE SEQUENCE [LARGE SCALE GENOMIC DNA]</scope>
    <source>
        <strain evidence="1">Fo47</strain>
    </source>
</reference>
<accession>W9JVX3</accession>
<dbReference type="HOGENOM" id="CLU_099689_0_0_1"/>
<gene>
    <name evidence="1" type="ORF">FOZG_11952</name>
</gene>
<name>W9JVX3_FUSOX</name>
<dbReference type="EMBL" id="JH717903">
    <property type="protein sequence ID" value="EWZ36211.1"/>
    <property type="molecule type" value="Genomic_DNA"/>
</dbReference>
<dbReference type="Proteomes" id="UP000030766">
    <property type="component" value="Unassembled WGS sequence"/>
</dbReference>
<reference evidence="1" key="2">
    <citation type="submission" date="2012-06" db="EMBL/GenBank/DDBJ databases">
        <title>Annotation of the Genome Sequence of Fusarium oxysporum Fo47.</title>
        <authorList>
            <consortium name="The Broad Institute Genomics Platform"/>
            <person name="Ma L.-J."/>
            <person name="Corby-Kistler H."/>
            <person name="Broz K."/>
            <person name="Gale L.R."/>
            <person name="Jonkers W."/>
            <person name="O'Donnell K."/>
            <person name="Ploetz R."/>
            <person name="Steinberg C."/>
            <person name="Schwartz D.C."/>
            <person name="VanEtten H."/>
            <person name="Zhou S."/>
            <person name="Young S.K."/>
            <person name="Zeng Q."/>
            <person name="Gargeya S."/>
            <person name="Fitzgerald M."/>
            <person name="Abouelleil A."/>
            <person name="Alvarado L."/>
            <person name="Chapman S.B."/>
            <person name="Gainer-Dewar J."/>
            <person name="Goldberg J."/>
            <person name="Griggs A."/>
            <person name="Gujja S."/>
            <person name="Hansen M."/>
            <person name="Howarth C."/>
            <person name="Imamovic A."/>
            <person name="Ireland A."/>
            <person name="Larimer J."/>
            <person name="McCowan C."/>
            <person name="Murphy C."/>
            <person name="Pearson M."/>
            <person name="Poon T.W."/>
            <person name="Priest M."/>
            <person name="Roberts A."/>
            <person name="Saif S."/>
            <person name="Shea T."/>
            <person name="Sykes S."/>
            <person name="Wortman J."/>
            <person name="Nusbaum C."/>
            <person name="Birren B."/>
        </authorList>
    </citation>
    <scope>NUCLEOTIDE SEQUENCE</scope>
    <source>
        <strain evidence="1">Fo47</strain>
    </source>
</reference>